<dbReference type="InterPro" id="IPR001117">
    <property type="entry name" value="Cu-oxidase_2nd"/>
</dbReference>
<dbReference type="Pfam" id="PF00394">
    <property type="entry name" value="Cu-oxidase"/>
    <property type="match status" value="1"/>
</dbReference>
<comment type="similarity">
    <text evidence="1">Belongs to the multicopper oxidase family.</text>
</comment>
<dbReference type="PANTHER" id="PTHR11709">
    <property type="entry name" value="MULTI-COPPER OXIDASE"/>
    <property type="match status" value="1"/>
</dbReference>
<evidence type="ECO:0000313" key="2">
    <source>
        <dbReference type="EnsemblPlants" id="EMT05780"/>
    </source>
</evidence>
<organism evidence="2">
    <name type="scientific">Aegilops tauschii</name>
    <name type="common">Tausch's goatgrass</name>
    <name type="synonym">Aegilops squarrosa</name>
    <dbReference type="NCBI Taxonomy" id="37682"/>
    <lineage>
        <taxon>Eukaryota</taxon>
        <taxon>Viridiplantae</taxon>
        <taxon>Streptophyta</taxon>
        <taxon>Embryophyta</taxon>
        <taxon>Tracheophyta</taxon>
        <taxon>Spermatophyta</taxon>
        <taxon>Magnoliopsida</taxon>
        <taxon>Liliopsida</taxon>
        <taxon>Poales</taxon>
        <taxon>Poaceae</taxon>
        <taxon>BOP clade</taxon>
        <taxon>Pooideae</taxon>
        <taxon>Triticodae</taxon>
        <taxon>Triticeae</taxon>
        <taxon>Triticinae</taxon>
        <taxon>Aegilops</taxon>
    </lineage>
</organism>
<sequence>MINGKLGDLSNCSGFIEDNYVLNVEHAETYLLRIVNAALHEQYNFKIAGHEFTVVAIDANYVKPYMTDTIVIASGETVDSLLVANAPPGRYYMVTQAMQSPKPFIQIPVLMSRGIVSYYQSNRSTDDTPIMAPEMPDQHNATTSFYFRGNLTSLLPQEVPANVDEQLFVGVDVGNICSHDGSHDNYMVTRLNISFQLPMTTSLLQAHYYNSMSTTVISMLKEFPRWPPSSEFGYSLTSVGTANPYSSGLFSISNPMHLHGHDFFILGQGLGRYDTVKDVQAYDLVDPPMKNTALAPIYGWTSGSSRNLQPGIHVYSFCKIIAVFQKLSLFCKNHGYSHEEPRIPLAPPLGWTAIRFIASNPAFNTLKAVSFNRGVVRALPYGKAHIVENGFSTRGGEWTDIRDDSSPASGRLSKL</sequence>
<dbReference type="GO" id="GO:0016491">
    <property type="term" value="F:oxidoreductase activity"/>
    <property type="evidence" value="ECO:0007669"/>
    <property type="project" value="InterPro"/>
</dbReference>
<accession>M8AVV6</accession>
<evidence type="ECO:0000256" key="1">
    <source>
        <dbReference type="ARBA" id="ARBA00010609"/>
    </source>
</evidence>
<dbReference type="GO" id="GO:0005507">
    <property type="term" value="F:copper ion binding"/>
    <property type="evidence" value="ECO:0007669"/>
    <property type="project" value="InterPro"/>
</dbReference>
<dbReference type="InterPro" id="IPR045087">
    <property type="entry name" value="Cu-oxidase_fam"/>
</dbReference>
<reference evidence="2" key="1">
    <citation type="submission" date="2015-06" db="UniProtKB">
        <authorList>
            <consortium name="EnsemblPlants"/>
        </authorList>
    </citation>
    <scope>IDENTIFICATION</scope>
</reference>
<dbReference type="EnsemblPlants" id="EMT05780">
    <property type="protein sequence ID" value="EMT05780"/>
    <property type="gene ID" value="F775_18101"/>
</dbReference>
<dbReference type="SUPFAM" id="SSF49503">
    <property type="entry name" value="Cupredoxins"/>
    <property type="match status" value="2"/>
</dbReference>
<protein>
    <submittedName>
        <fullName evidence="2">Laccase-15</fullName>
    </submittedName>
</protein>
<proteinExistence type="inferred from homology"/>
<dbReference type="Gene3D" id="2.60.40.420">
    <property type="entry name" value="Cupredoxins - blue copper proteins"/>
    <property type="match status" value="2"/>
</dbReference>
<dbReference type="PANTHER" id="PTHR11709:SF356">
    <property type="entry name" value="LACCASE"/>
    <property type="match status" value="1"/>
</dbReference>
<dbReference type="ExpressionAtlas" id="M8AVV6">
    <property type="expression patterns" value="baseline"/>
</dbReference>
<dbReference type="Pfam" id="PF07731">
    <property type="entry name" value="Cu-oxidase_2"/>
    <property type="match status" value="1"/>
</dbReference>
<name>M8AVV6_AEGTA</name>
<dbReference type="InterPro" id="IPR011706">
    <property type="entry name" value="Cu-oxidase_C"/>
</dbReference>
<dbReference type="AlphaFoldDB" id="M8AVV6"/>
<dbReference type="InterPro" id="IPR008972">
    <property type="entry name" value="Cupredoxin"/>
</dbReference>